<feature type="chain" id="PRO_5047297993" evidence="2">
    <location>
        <begin position="20"/>
        <end position="70"/>
    </location>
</feature>
<name>A0ABU3SAG5_9HYPH</name>
<evidence type="ECO:0000256" key="2">
    <source>
        <dbReference type="SAM" id="SignalP"/>
    </source>
</evidence>
<feature type="signal peptide" evidence="2">
    <location>
        <begin position="1"/>
        <end position="19"/>
    </location>
</feature>
<organism evidence="3 4">
    <name type="scientific">Bosea rubneri</name>
    <dbReference type="NCBI Taxonomy" id="3075434"/>
    <lineage>
        <taxon>Bacteria</taxon>
        <taxon>Pseudomonadati</taxon>
        <taxon>Pseudomonadota</taxon>
        <taxon>Alphaproteobacteria</taxon>
        <taxon>Hyphomicrobiales</taxon>
        <taxon>Boseaceae</taxon>
        <taxon>Bosea</taxon>
    </lineage>
</organism>
<evidence type="ECO:0000256" key="1">
    <source>
        <dbReference type="SAM" id="MobiDB-lite"/>
    </source>
</evidence>
<sequence length="70" mass="7128">MRRVAVGAAFSALLAGCTATVPPIAGRHPADASVAVAAPSYVAVSGAKPLRPVDPKGWQDLNRQVTPKGH</sequence>
<evidence type="ECO:0000313" key="4">
    <source>
        <dbReference type="Proteomes" id="UP001254257"/>
    </source>
</evidence>
<gene>
    <name evidence="3" type="ORF">RKE40_17895</name>
</gene>
<dbReference type="Proteomes" id="UP001254257">
    <property type="component" value="Unassembled WGS sequence"/>
</dbReference>
<proteinExistence type="predicted"/>
<dbReference type="PROSITE" id="PS51257">
    <property type="entry name" value="PROKAR_LIPOPROTEIN"/>
    <property type="match status" value="1"/>
</dbReference>
<reference evidence="3 4" key="1">
    <citation type="submission" date="2023-09" db="EMBL/GenBank/DDBJ databases">
        <title>Whole genome shotgun sequencing (WGS) of Bosea sp. ZW T0_25, isolated from stored onions (Allium cepa).</title>
        <authorList>
            <person name="Stoll D.A."/>
            <person name="Huch M."/>
        </authorList>
    </citation>
    <scope>NUCLEOTIDE SEQUENCE [LARGE SCALE GENOMIC DNA]</scope>
    <source>
        <strain evidence="3 4">ZW T0_25</strain>
    </source>
</reference>
<protein>
    <submittedName>
        <fullName evidence="3">Uncharacterized protein</fullName>
    </submittedName>
</protein>
<feature type="region of interest" description="Disordered" evidence="1">
    <location>
        <begin position="51"/>
        <end position="70"/>
    </location>
</feature>
<dbReference type="EMBL" id="JAWDID010000028">
    <property type="protein sequence ID" value="MDU0341778.1"/>
    <property type="molecule type" value="Genomic_DNA"/>
</dbReference>
<keyword evidence="4" id="KW-1185">Reference proteome</keyword>
<comment type="caution">
    <text evidence="3">The sequence shown here is derived from an EMBL/GenBank/DDBJ whole genome shotgun (WGS) entry which is preliminary data.</text>
</comment>
<feature type="compositionally biased region" description="Polar residues" evidence="1">
    <location>
        <begin position="61"/>
        <end position="70"/>
    </location>
</feature>
<evidence type="ECO:0000313" key="3">
    <source>
        <dbReference type="EMBL" id="MDU0341778.1"/>
    </source>
</evidence>
<keyword evidence="2" id="KW-0732">Signal</keyword>
<dbReference type="RefSeq" id="WP_316019590.1">
    <property type="nucleotide sequence ID" value="NZ_JAWDID010000028.1"/>
</dbReference>
<accession>A0ABU3SAG5</accession>